<protein>
    <submittedName>
        <fullName evidence="2">Uncharacterized protein</fullName>
    </submittedName>
</protein>
<dbReference type="AlphaFoldDB" id="A0A8X6XGD1"/>
<gene>
    <name evidence="2" type="ORF">TNIN_254251</name>
</gene>
<comment type="caution">
    <text evidence="2">The sequence shown here is derived from an EMBL/GenBank/DDBJ whole genome shotgun (WGS) entry which is preliminary data.</text>
</comment>
<accession>A0A8X6XGD1</accession>
<keyword evidence="3" id="KW-1185">Reference proteome</keyword>
<dbReference type="Proteomes" id="UP000886998">
    <property type="component" value="Unassembled WGS sequence"/>
</dbReference>
<proteinExistence type="predicted"/>
<reference evidence="2" key="1">
    <citation type="submission" date="2020-08" db="EMBL/GenBank/DDBJ databases">
        <title>Multicomponent nature underlies the extraordinary mechanical properties of spider dragline silk.</title>
        <authorList>
            <person name="Kono N."/>
            <person name="Nakamura H."/>
            <person name="Mori M."/>
            <person name="Yoshida Y."/>
            <person name="Ohtoshi R."/>
            <person name="Malay A.D."/>
            <person name="Moran D.A.P."/>
            <person name="Tomita M."/>
            <person name="Numata K."/>
            <person name="Arakawa K."/>
        </authorList>
    </citation>
    <scope>NUCLEOTIDE SEQUENCE</scope>
</reference>
<evidence type="ECO:0000256" key="1">
    <source>
        <dbReference type="SAM" id="MobiDB-lite"/>
    </source>
</evidence>
<organism evidence="2 3">
    <name type="scientific">Trichonephila inaurata madagascariensis</name>
    <dbReference type="NCBI Taxonomy" id="2747483"/>
    <lineage>
        <taxon>Eukaryota</taxon>
        <taxon>Metazoa</taxon>
        <taxon>Ecdysozoa</taxon>
        <taxon>Arthropoda</taxon>
        <taxon>Chelicerata</taxon>
        <taxon>Arachnida</taxon>
        <taxon>Araneae</taxon>
        <taxon>Araneomorphae</taxon>
        <taxon>Entelegynae</taxon>
        <taxon>Araneoidea</taxon>
        <taxon>Nephilidae</taxon>
        <taxon>Trichonephila</taxon>
        <taxon>Trichonephila inaurata</taxon>
    </lineage>
</organism>
<sequence>MALGARNLNATSIPRIDFLGLRDQVRATNHLVIVRRSWILFISPFDSALIIITGGDDRDPLIASRKSSRRHESLHLH</sequence>
<dbReference type="OrthoDB" id="10650797at2759"/>
<dbReference type="EMBL" id="BMAV01008394">
    <property type="protein sequence ID" value="GFY51944.1"/>
    <property type="molecule type" value="Genomic_DNA"/>
</dbReference>
<feature type="region of interest" description="Disordered" evidence="1">
    <location>
        <begin position="57"/>
        <end position="77"/>
    </location>
</feature>
<evidence type="ECO:0000313" key="2">
    <source>
        <dbReference type="EMBL" id="GFY51944.1"/>
    </source>
</evidence>
<name>A0A8X6XGD1_9ARAC</name>
<evidence type="ECO:0000313" key="3">
    <source>
        <dbReference type="Proteomes" id="UP000886998"/>
    </source>
</evidence>